<evidence type="ECO:0000256" key="6">
    <source>
        <dbReference type="ARBA" id="ARBA00023242"/>
    </source>
</evidence>
<dbReference type="PANTHER" id="PTHR31845:SF17">
    <property type="entry name" value="ZN(II)2CYS6 TRANSCRIPTION FACTOR (EUROFUNG)"/>
    <property type="match status" value="1"/>
</dbReference>
<feature type="region of interest" description="Disordered" evidence="7">
    <location>
        <begin position="1"/>
        <end position="84"/>
    </location>
</feature>
<dbReference type="CDD" id="cd12148">
    <property type="entry name" value="fungal_TF_MHR"/>
    <property type="match status" value="1"/>
</dbReference>
<evidence type="ECO:0000313" key="10">
    <source>
        <dbReference type="Proteomes" id="UP000001745"/>
    </source>
</evidence>
<dbReference type="PROSITE" id="PS50048">
    <property type="entry name" value="ZN2_CY6_FUNGAL_2"/>
    <property type="match status" value="1"/>
</dbReference>
<feature type="compositionally biased region" description="Polar residues" evidence="7">
    <location>
        <begin position="22"/>
        <end position="38"/>
    </location>
</feature>
<gene>
    <name evidence="9" type="ORF">TSTA_123290</name>
</gene>
<keyword evidence="5" id="KW-0804">Transcription</keyword>
<keyword evidence="3" id="KW-0805">Transcription regulation</keyword>
<evidence type="ECO:0000313" key="9">
    <source>
        <dbReference type="EMBL" id="EED18597.1"/>
    </source>
</evidence>
<evidence type="ECO:0000256" key="7">
    <source>
        <dbReference type="SAM" id="MobiDB-lite"/>
    </source>
</evidence>
<dbReference type="GO" id="GO:0005634">
    <property type="term" value="C:nucleus"/>
    <property type="evidence" value="ECO:0007669"/>
    <property type="project" value="UniProtKB-SubCell"/>
</dbReference>
<dbReference type="InterPro" id="IPR051089">
    <property type="entry name" value="prtT"/>
</dbReference>
<dbReference type="OMA" id="HLYSHVF"/>
<evidence type="ECO:0000256" key="4">
    <source>
        <dbReference type="ARBA" id="ARBA00023125"/>
    </source>
</evidence>
<dbReference type="GO" id="GO:0000976">
    <property type="term" value="F:transcription cis-regulatory region binding"/>
    <property type="evidence" value="ECO:0007669"/>
    <property type="project" value="TreeGrafter"/>
</dbReference>
<protein>
    <recommendedName>
        <fullName evidence="8">Zn(2)-C6 fungal-type domain-containing protein</fullName>
    </recommendedName>
</protein>
<feature type="domain" description="Zn(2)-C6 fungal-type" evidence="8">
    <location>
        <begin position="94"/>
        <end position="126"/>
    </location>
</feature>
<dbReference type="SMART" id="SM00906">
    <property type="entry name" value="Fungal_trans"/>
    <property type="match status" value="1"/>
</dbReference>
<evidence type="ECO:0000256" key="1">
    <source>
        <dbReference type="ARBA" id="ARBA00004123"/>
    </source>
</evidence>
<dbReference type="eggNOG" id="ENOG502RPVK">
    <property type="taxonomic scope" value="Eukaryota"/>
</dbReference>
<proteinExistence type="predicted"/>
<dbReference type="PROSITE" id="PS00463">
    <property type="entry name" value="ZN2_CY6_FUNGAL_1"/>
    <property type="match status" value="1"/>
</dbReference>
<evidence type="ECO:0000256" key="2">
    <source>
        <dbReference type="ARBA" id="ARBA00022723"/>
    </source>
</evidence>
<dbReference type="Proteomes" id="UP000001745">
    <property type="component" value="Unassembled WGS sequence"/>
</dbReference>
<evidence type="ECO:0000256" key="3">
    <source>
        <dbReference type="ARBA" id="ARBA00023015"/>
    </source>
</evidence>
<dbReference type="OrthoDB" id="1925334at2759"/>
<dbReference type="VEuPathDB" id="FungiDB:TSTA_123290"/>
<dbReference type="CDD" id="cd00067">
    <property type="entry name" value="GAL4"/>
    <property type="match status" value="1"/>
</dbReference>
<dbReference type="GO" id="GO:0008270">
    <property type="term" value="F:zinc ion binding"/>
    <property type="evidence" value="ECO:0007669"/>
    <property type="project" value="InterPro"/>
</dbReference>
<evidence type="ECO:0000259" key="8">
    <source>
        <dbReference type="PROSITE" id="PS50048"/>
    </source>
</evidence>
<keyword evidence="6" id="KW-0539">Nucleus</keyword>
<dbReference type="GeneID" id="8108241"/>
<keyword evidence="2" id="KW-0479">Metal-binding</keyword>
<dbReference type="PANTHER" id="PTHR31845">
    <property type="entry name" value="FINGER DOMAIN PROTEIN, PUTATIVE-RELATED"/>
    <property type="match status" value="1"/>
</dbReference>
<sequence>MPKRSWNHVDGAATQPVRRGSNKTATTDLQIKSGSPSSPDEIKANFSHPPTPTLTDAGSEPRSAKSGSRRRAASAHSDDNEQIAWPSITRKVKACAACRKQKIKCDMDDDVPPCKRCKERGLSCKLNKSLQTLIDEESRWRKTVSHDLTIMHSALEQTLRALNLPSLPSLHTPLPETGSIPEAEVSIAPTVDLSTTRDPEFSPQLHPAEETSAHVPIESLYELTRLRSLRGEAIDERSSDHDDFISRGLVPIDEAEKLFHFYQTQLDPYIYGLASKYKTLESLRRSSSLLTACICTVAASHQAGHGQLYETCNQEFRRLVSGSMFERRVSLDYLRALVIGSYWLSDVSWTLAGLAVRRASDINLHKFYYRIIDSANGLAQTPDSWDPSDPEASIDPVRLWYLLYICDQHLSILYTRAPMIREDDTIRGWRAYLESPHASQSDMRISSQVALMTLLSQIREFFGVDASKSIPRGAMPHINTFSHQLDKWLAHWSSKLRPNEHIGNFPSKGVLLHYHFGKLHLYSHVFRGLKSGDHIEHIPSYFKDAASTAVSHATTILEFLLNDAAIRRSIVGAPHYFHTMISLACVVLLKVADRYRDDLGIDVAGTYTLIQRVIDFFRRVNCGQYHLVHWMADGLAKMLQQSSQYSRGSPSSNNSSSISHSVTAFPWETTHTTSQTARGLNTMSPSLVHHHDSSSSVDNTLFNSVTEIPEQPSFLSLDPNFGNINTEEDDHHGMMMGGSVGGAAGGAFLPMLDGLEAGGDYGLTDMGFNFI</sequence>
<dbReference type="Pfam" id="PF00172">
    <property type="entry name" value="Zn_clus"/>
    <property type="match status" value="1"/>
</dbReference>
<reference evidence="10" key="1">
    <citation type="journal article" date="2015" name="Genome Announc.">
        <title>Genome sequence of the AIDS-associated pathogen Penicillium marneffei (ATCC18224) and its near taxonomic relative Talaromyces stipitatus (ATCC10500).</title>
        <authorList>
            <person name="Nierman W.C."/>
            <person name="Fedorova-Abrams N.D."/>
            <person name="Andrianopoulos A."/>
        </authorList>
    </citation>
    <scope>NUCLEOTIDE SEQUENCE [LARGE SCALE GENOMIC DNA]</scope>
    <source>
        <strain evidence="10">ATCC 10500 / CBS 375.48 / QM 6759 / NRRL 1006</strain>
    </source>
</reference>
<dbReference type="EMBL" id="EQ962655">
    <property type="protein sequence ID" value="EED18597.1"/>
    <property type="molecule type" value="Genomic_DNA"/>
</dbReference>
<dbReference type="InParanoid" id="B8MA95"/>
<name>B8MA95_TALSN</name>
<dbReference type="PhylomeDB" id="B8MA95"/>
<keyword evidence="10" id="KW-1185">Reference proteome</keyword>
<dbReference type="SUPFAM" id="SSF57701">
    <property type="entry name" value="Zn2/Cys6 DNA-binding domain"/>
    <property type="match status" value="1"/>
</dbReference>
<dbReference type="HOGENOM" id="CLU_011003_2_0_1"/>
<dbReference type="RefSeq" id="XP_002482589.1">
    <property type="nucleotide sequence ID" value="XM_002482544.1"/>
</dbReference>
<keyword evidence="4" id="KW-0238">DNA-binding</keyword>
<dbReference type="GO" id="GO:0006351">
    <property type="term" value="P:DNA-templated transcription"/>
    <property type="evidence" value="ECO:0007669"/>
    <property type="project" value="InterPro"/>
</dbReference>
<dbReference type="AlphaFoldDB" id="B8MA95"/>
<organism evidence="9 10">
    <name type="scientific">Talaromyces stipitatus (strain ATCC 10500 / CBS 375.48 / QM 6759 / NRRL 1006)</name>
    <name type="common">Penicillium stipitatum</name>
    <dbReference type="NCBI Taxonomy" id="441959"/>
    <lineage>
        <taxon>Eukaryota</taxon>
        <taxon>Fungi</taxon>
        <taxon>Dikarya</taxon>
        <taxon>Ascomycota</taxon>
        <taxon>Pezizomycotina</taxon>
        <taxon>Eurotiomycetes</taxon>
        <taxon>Eurotiomycetidae</taxon>
        <taxon>Eurotiales</taxon>
        <taxon>Trichocomaceae</taxon>
        <taxon>Talaromyces</taxon>
        <taxon>Talaromyces sect. Talaromyces</taxon>
    </lineage>
</organism>
<accession>B8MA95</accession>
<evidence type="ECO:0000256" key="5">
    <source>
        <dbReference type="ARBA" id="ARBA00023163"/>
    </source>
</evidence>
<dbReference type="InterPro" id="IPR036864">
    <property type="entry name" value="Zn2-C6_fun-type_DNA-bd_sf"/>
</dbReference>
<dbReference type="SMART" id="SM00066">
    <property type="entry name" value="GAL4"/>
    <property type="match status" value="1"/>
</dbReference>
<dbReference type="InterPro" id="IPR001138">
    <property type="entry name" value="Zn2Cys6_DnaBD"/>
</dbReference>
<dbReference type="GO" id="GO:0000981">
    <property type="term" value="F:DNA-binding transcription factor activity, RNA polymerase II-specific"/>
    <property type="evidence" value="ECO:0007669"/>
    <property type="project" value="InterPro"/>
</dbReference>
<dbReference type="InterPro" id="IPR007219">
    <property type="entry name" value="XnlR_reg_dom"/>
</dbReference>
<dbReference type="Gene3D" id="4.10.240.10">
    <property type="entry name" value="Zn(2)-C6 fungal-type DNA-binding domain"/>
    <property type="match status" value="1"/>
</dbReference>
<comment type="subcellular location">
    <subcellularLocation>
        <location evidence="1">Nucleus</location>
    </subcellularLocation>
</comment>